<evidence type="ECO:0000256" key="1">
    <source>
        <dbReference type="ARBA" id="ARBA00022490"/>
    </source>
</evidence>
<dbReference type="PANTHER" id="PTHR43808">
    <property type="entry name" value="ACETYLORNITHINE DEACETYLASE"/>
    <property type="match status" value="1"/>
</dbReference>
<evidence type="ECO:0000313" key="8">
    <source>
        <dbReference type="EMBL" id="SUZ78244.1"/>
    </source>
</evidence>
<dbReference type="SUPFAM" id="SSF53187">
    <property type="entry name" value="Zn-dependent exopeptidases"/>
    <property type="match status" value="1"/>
</dbReference>
<accession>A0A381QH84</accession>
<proteinExistence type="inferred from homology"/>
<dbReference type="GO" id="GO:0016811">
    <property type="term" value="F:hydrolase activity, acting on carbon-nitrogen (but not peptide) bonds, in linear amides"/>
    <property type="evidence" value="ECO:0007669"/>
    <property type="project" value="InterPro"/>
</dbReference>
<evidence type="ECO:0000256" key="3">
    <source>
        <dbReference type="ARBA" id="ARBA00022723"/>
    </source>
</evidence>
<keyword evidence="7" id="KW-0170">Cobalt</keyword>
<dbReference type="InterPro" id="IPR010175">
    <property type="entry name" value="LysK"/>
</dbReference>
<dbReference type="GO" id="GO:0050897">
    <property type="term" value="F:cobalt ion binding"/>
    <property type="evidence" value="ECO:0007669"/>
    <property type="project" value="InterPro"/>
</dbReference>
<evidence type="ECO:0000256" key="4">
    <source>
        <dbReference type="ARBA" id="ARBA00022801"/>
    </source>
</evidence>
<evidence type="ECO:0000256" key="5">
    <source>
        <dbReference type="ARBA" id="ARBA00022833"/>
    </source>
</evidence>
<dbReference type="Gene3D" id="3.40.630.10">
    <property type="entry name" value="Zn peptidases"/>
    <property type="match status" value="2"/>
</dbReference>
<dbReference type="NCBIfam" id="TIGR01902">
    <property type="entry name" value="dapE-lys-deAc"/>
    <property type="match status" value="1"/>
</dbReference>
<evidence type="ECO:0000256" key="7">
    <source>
        <dbReference type="ARBA" id="ARBA00023285"/>
    </source>
</evidence>
<keyword evidence="1" id="KW-0963">Cytoplasm</keyword>
<dbReference type="GO" id="GO:0009085">
    <property type="term" value="P:lysine biosynthetic process"/>
    <property type="evidence" value="ECO:0007669"/>
    <property type="project" value="UniProtKB-KW"/>
</dbReference>
<sequence>MNDQWATALLRDLCAIYSPSGNESEAVSFLVSRATEAGLQATTDGAGNFVAERGEGPTAIVLLGHIDTVEGFIPPTITNGRLYARGAVDAKGPLATFVSATAQATIPEGVRVIVIGAVEEETPSSKGAHYVCTRYQPAATIIGEPSGVSGITIGYKGRMSLSLVGQQSHAHTAAKSRSVAARAAEWWTRLEEYCNHRNANRPPFDCLDSHLSEFHTSTDGFTDRVDLHGSLRLPVGAHIDELQHRLTTLSHGWGTVSLGDYTPPFRSDRKNRLVGALIRSIREESIEPRFKLKTGTSDMNVVGPVWRCPIVAYGPGDSQLDHAPDEHVALDEYLKAVRILMRVLGSRLS</sequence>
<dbReference type="PANTHER" id="PTHR43808:SF28">
    <property type="entry name" value="[LYSW]-LYSINE_[LYSW]-ORNITHINE HYDROLASE"/>
    <property type="match status" value="1"/>
</dbReference>
<keyword evidence="4" id="KW-0378">Hydrolase</keyword>
<keyword evidence="6" id="KW-0457">Lysine biosynthesis</keyword>
<reference evidence="8" key="1">
    <citation type="submission" date="2018-05" db="EMBL/GenBank/DDBJ databases">
        <authorList>
            <person name="Lanie J.A."/>
            <person name="Ng W.-L."/>
            <person name="Kazmierczak K.M."/>
            <person name="Andrzejewski T.M."/>
            <person name="Davidsen T.M."/>
            <person name="Wayne K.J."/>
            <person name="Tettelin H."/>
            <person name="Glass J.I."/>
            <person name="Rusch D."/>
            <person name="Podicherti R."/>
            <person name="Tsui H.-C.T."/>
            <person name="Winkler M.E."/>
        </authorList>
    </citation>
    <scope>NUCLEOTIDE SEQUENCE</scope>
</reference>
<dbReference type="GO" id="GO:0008270">
    <property type="term" value="F:zinc ion binding"/>
    <property type="evidence" value="ECO:0007669"/>
    <property type="project" value="InterPro"/>
</dbReference>
<dbReference type="Pfam" id="PF01546">
    <property type="entry name" value="Peptidase_M20"/>
    <property type="match status" value="1"/>
</dbReference>
<keyword evidence="2" id="KW-0028">Amino-acid biosynthesis</keyword>
<keyword evidence="5" id="KW-0862">Zinc</keyword>
<dbReference type="HAMAP" id="MF_01120">
    <property type="entry name" value="LysK"/>
    <property type="match status" value="1"/>
</dbReference>
<evidence type="ECO:0000256" key="2">
    <source>
        <dbReference type="ARBA" id="ARBA00022605"/>
    </source>
</evidence>
<dbReference type="AlphaFoldDB" id="A0A381QH84"/>
<keyword evidence="3" id="KW-0479">Metal-binding</keyword>
<evidence type="ECO:0008006" key="9">
    <source>
        <dbReference type="Google" id="ProtNLM"/>
    </source>
</evidence>
<protein>
    <recommendedName>
        <fullName evidence="9">[LysW]-lysine hydrolase</fullName>
    </recommendedName>
</protein>
<evidence type="ECO:0000256" key="6">
    <source>
        <dbReference type="ARBA" id="ARBA00023154"/>
    </source>
</evidence>
<organism evidence="8">
    <name type="scientific">marine metagenome</name>
    <dbReference type="NCBI Taxonomy" id="408172"/>
    <lineage>
        <taxon>unclassified sequences</taxon>
        <taxon>metagenomes</taxon>
        <taxon>ecological metagenomes</taxon>
    </lineage>
</organism>
<dbReference type="EMBL" id="UINC01001346">
    <property type="protein sequence ID" value="SUZ78244.1"/>
    <property type="molecule type" value="Genomic_DNA"/>
</dbReference>
<dbReference type="InterPro" id="IPR002933">
    <property type="entry name" value="Peptidase_M20"/>
</dbReference>
<gene>
    <name evidence="8" type="ORF">METZ01_LOCUS31098</name>
</gene>
<name>A0A381QH84_9ZZZZ</name>
<dbReference type="InterPro" id="IPR050072">
    <property type="entry name" value="Peptidase_M20A"/>
</dbReference>
<dbReference type="NCBIfam" id="NF003367">
    <property type="entry name" value="PRK04443.1"/>
    <property type="match status" value="1"/>
</dbReference>